<comment type="caution">
    <text evidence="1">The sequence shown here is derived from an EMBL/GenBank/DDBJ whole genome shotgun (WGS) entry which is preliminary data.</text>
</comment>
<gene>
    <name evidence="1" type="ORF">ACFPPD_06725</name>
</gene>
<dbReference type="RefSeq" id="WP_209748617.1">
    <property type="nucleotide sequence ID" value="NZ_JBHSMH010000011.1"/>
</dbReference>
<dbReference type="Pfam" id="PF20458">
    <property type="entry name" value="DUF6711"/>
    <property type="match status" value="1"/>
</dbReference>
<keyword evidence="2" id="KW-1185">Reference proteome</keyword>
<protein>
    <submittedName>
        <fullName evidence="1">DUF6711 family protein</fullName>
    </submittedName>
</protein>
<reference evidence="2" key="1">
    <citation type="journal article" date="2019" name="Int. J. Syst. Evol. Microbiol.">
        <title>The Global Catalogue of Microorganisms (GCM) 10K type strain sequencing project: providing services to taxonomists for standard genome sequencing and annotation.</title>
        <authorList>
            <consortium name="The Broad Institute Genomics Platform"/>
            <consortium name="The Broad Institute Genome Sequencing Center for Infectious Disease"/>
            <person name="Wu L."/>
            <person name="Ma J."/>
        </authorList>
    </citation>
    <scope>NUCLEOTIDE SEQUENCE [LARGE SCALE GENOMIC DNA]</scope>
    <source>
        <strain evidence="2">CCUG 57113</strain>
    </source>
</reference>
<evidence type="ECO:0000313" key="1">
    <source>
        <dbReference type="EMBL" id="MFC5468408.1"/>
    </source>
</evidence>
<dbReference type="Proteomes" id="UP001596105">
    <property type="component" value="Unassembled WGS sequence"/>
</dbReference>
<organism evidence="1 2">
    <name type="scientific">Cohnella suwonensis</name>
    <dbReference type="NCBI Taxonomy" id="696072"/>
    <lineage>
        <taxon>Bacteria</taxon>
        <taxon>Bacillati</taxon>
        <taxon>Bacillota</taxon>
        <taxon>Bacilli</taxon>
        <taxon>Bacillales</taxon>
        <taxon>Paenibacillaceae</taxon>
        <taxon>Cohnella</taxon>
    </lineage>
</organism>
<proteinExistence type="predicted"/>
<accession>A0ABW0LRN6</accession>
<name>A0ABW0LRN6_9BACL</name>
<evidence type="ECO:0000313" key="2">
    <source>
        <dbReference type="Proteomes" id="UP001596105"/>
    </source>
</evidence>
<sequence length="121" mass="13712">MLLKINDVEIAAYPAPGEFKVMVLDLDDADSTTRTANGTLNRDRVAVKRQIEMSFAPLEWDKISAVLTAMKDEFFDFYYPDPMAGAYVTKRMYVGNRPAGIPFEKGGVLWWEGLQITLTER</sequence>
<dbReference type="EMBL" id="JBHSMH010000011">
    <property type="protein sequence ID" value="MFC5468408.1"/>
    <property type="molecule type" value="Genomic_DNA"/>
</dbReference>
<dbReference type="InterPro" id="IPR046557">
    <property type="entry name" value="DUF6711"/>
</dbReference>